<evidence type="ECO:0000313" key="1">
    <source>
        <dbReference type="EMBL" id="TDL19011.1"/>
    </source>
</evidence>
<protein>
    <submittedName>
        <fullName evidence="1">Uncharacterized protein</fullName>
    </submittedName>
</protein>
<name>A0A4Y7PVC7_9AGAM</name>
<organism evidence="1 2">
    <name type="scientific">Rickenella mellea</name>
    <dbReference type="NCBI Taxonomy" id="50990"/>
    <lineage>
        <taxon>Eukaryota</taxon>
        <taxon>Fungi</taxon>
        <taxon>Dikarya</taxon>
        <taxon>Basidiomycota</taxon>
        <taxon>Agaricomycotina</taxon>
        <taxon>Agaricomycetes</taxon>
        <taxon>Hymenochaetales</taxon>
        <taxon>Rickenellaceae</taxon>
        <taxon>Rickenella</taxon>
    </lineage>
</organism>
<proteinExistence type="predicted"/>
<dbReference type="VEuPathDB" id="FungiDB:BD410DRAFT_806118"/>
<dbReference type="AlphaFoldDB" id="A0A4Y7PVC7"/>
<keyword evidence="2" id="KW-1185">Reference proteome</keyword>
<gene>
    <name evidence="1" type="ORF">BD410DRAFT_806118</name>
</gene>
<accession>A0A4Y7PVC7</accession>
<evidence type="ECO:0000313" key="2">
    <source>
        <dbReference type="Proteomes" id="UP000294933"/>
    </source>
</evidence>
<sequence>MVNFYSRETGRMIVRQVNVLGTRNSSNENSDARKLGVDRDTHIAIDGYSWRSSDANRSTRQRERDLVVRPSEKSIVAAQFLDDGRLGSMEIRTGQLRISRRGFPNSGFTSKVMHTEKIPVRSTQSYESKAIPYVVLYQELAASNARHDSEEDLM</sequence>
<dbReference type="EMBL" id="ML170201">
    <property type="protein sequence ID" value="TDL19011.1"/>
    <property type="molecule type" value="Genomic_DNA"/>
</dbReference>
<reference evidence="1 2" key="1">
    <citation type="submission" date="2018-06" db="EMBL/GenBank/DDBJ databases">
        <title>A transcriptomic atlas of mushroom development highlights an independent origin of complex multicellularity.</title>
        <authorList>
            <consortium name="DOE Joint Genome Institute"/>
            <person name="Krizsan K."/>
            <person name="Almasi E."/>
            <person name="Merenyi Z."/>
            <person name="Sahu N."/>
            <person name="Viragh M."/>
            <person name="Koszo T."/>
            <person name="Mondo S."/>
            <person name="Kiss B."/>
            <person name="Balint B."/>
            <person name="Kues U."/>
            <person name="Barry K."/>
            <person name="Hegedus J.C."/>
            <person name="Henrissat B."/>
            <person name="Johnson J."/>
            <person name="Lipzen A."/>
            <person name="Ohm R."/>
            <person name="Nagy I."/>
            <person name="Pangilinan J."/>
            <person name="Yan J."/>
            <person name="Xiong Y."/>
            <person name="Grigoriev I.V."/>
            <person name="Hibbett D.S."/>
            <person name="Nagy L.G."/>
        </authorList>
    </citation>
    <scope>NUCLEOTIDE SEQUENCE [LARGE SCALE GENOMIC DNA]</scope>
    <source>
        <strain evidence="1 2">SZMC22713</strain>
    </source>
</reference>
<dbReference type="Proteomes" id="UP000294933">
    <property type="component" value="Unassembled WGS sequence"/>
</dbReference>